<evidence type="ECO:0000313" key="1">
    <source>
        <dbReference type="EMBL" id="CCH29604.1"/>
    </source>
</evidence>
<organism evidence="1 2">
    <name type="scientific">Saccharothrix espanaensis (strain ATCC 51144 / DSM 44229 / JCM 9112 / NBRC 15066 / NRRL 15764)</name>
    <dbReference type="NCBI Taxonomy" id="1179773"/>
    <lineage>
        <taxon>Bacteria</taxon>
        <taxon>Bacillati</taxon>
        <taxon>Actinomycetota</taxon>
        <taxon>Actinomycetes</taxon>
        <taxon>Pseudonocardiales</taxon>
        <taxon>Pseudonocardiaceae</taxon>
        <taxon>Saccharothrix</taxon>
    </lineage>
</organism>
<dbReference type="Proteomes" id="UP000006281">
    <property type="component" value="Chromosome"/>
</dbReference>
<proteinExistence type="predicted"/>
<dbReference type="EMBL" id="HE804045">
    <property type="protein sequence ID" value="CCH29604.1"/>
    <property type="molecule type" value="Genomic_DNA"/>
</dbReference>
<evidence type="ECO:0000313" key="2">
    <source>
        <dbReference type="Proteomes" id="UP000006281"/>
    </source>
</evidence>
<keyword evidence="2" id="KW-1185">Reference proteome</keyword>
<name>K0JY39_SACES</name>
<dbReference type="AlphaFoldDB" id="K0JY39"/>
<evidence type="ECO:0008006" key="3">
    <source>
        <dbReference type="Google" id="ProtNLM"/>
    </source>
</evidence>
<accession>K0JY39</accession>
<dbReference type="KEGG" id="sesp:BN6_22840"/>
<dbReference type="HOGENOM" id="CLU_2358030_0_0_11"/>
<protein>
    <recommendedName>
        <fullName evidence="3">MmyB-like transcription regulator ligand binding domain-containing protein</fullName>
    </recommendedName>
</protein>
<reference evidence="1 2" key="1">
    <citation type="journal article" date="2012" name="BMC Genomics">
        <title>Complete genome sequence of Saccharothrix espanaensis DSM 44229T and comparison to the other completely sequenced Pseudonocardiaceae.</title>
        <authorList>
            <person name="Strobel T."/>
            <person name="Al-Dilaimi A."/>
            <person name="Blom J."/>
            <person name="Gessner A."/>
            <person name="Kalinowski J."/>
            <person name="Luzhetska M."/>
            <person name="Puhler A."/>
            <person name="Szczepanowski R."/>
            <person name="Bechthold A."/>
            <person name="Ruckert C."/>
        </authorList>
    </citation>
    <scope>NUCLEOTIDE SEQUENCE [LARGE SCALE GENOMIC DNA]</scope>
    <source>
        <strain evidence="2">ATCC 51144 / DSM 44229 / JCM 9112 / NBRC 15066 / NRRL 15764</strain>
    </source>
</reference>
<sequence length="96" mass="9966">MTCSRAPPGSGGSPNEFGRRFTAATAVPDGTGVRSWRHPVAGVLDLAYESLTLPGDRVAADALAARLDVASQSVVRAVIGRPVTMAGRFVTRNPFG</sequence>
<gene>
    <name evidence="1" type="ordered locus">BN6_22840</name>
</gene>